<gene>
    <name evidence="7" type="ORF">P168DRAFT_309215</name>
</gene>
<evidence type="ECO:0000256" key="3">
    <source>
        <dbReference type="ARBA" id="ARBA00022801"/>
    </source>
</evidence>
<dbReference type="GO" id="GO:0000272">
    <property type="term" value="P:polysaccharide catabolic process"/>
    <property type="evidence" value="ECO:0007669"/>
    <property type="project" value="UniProtKB-KW"/>
</dbReference>
<proteinExistence type="inferred from homology"/>
<dbReference type="PANTHER" id="PTHR34002">
    <property type="entry name" value="BLR1656 PROTEIN"/>
    <property type="match status" value="1"/>
</dbReference>
<evidence type="ECO:0000256" key="5">
    <source>
        <dbReference type="RuleBase" id="RU361163"/>
    </source>
</evidence>
<dbReference type="Proteomes" id="UP000234254">
    <property type="component" value="Unassembled WGS sequence"/>
</dbReference>
<evidence type="ECO:0000256" key="1">
    <source>
        <dbReference type="ARBA" id="ARBA00005519"/>
    </source>
</evidence>
<organism evidence="7 8">
    <name type="scientific">Aspergillus campestris (strain IBT 28561)</name>
    <dbReference type="NCBI Taxonomy" id="1392248"/>
    <lineage>
        <taxon>Eukaryota</taxon>
        <taxon>Fungi</taxon>
        <taxon>Dikarya</taxon>
        <taxon>Ascomycota</taxon>
        <taxon>Pezizomycotina</taxon>
        <taxon>Eurotiomycetes</taxon>
        <taxon>Eurotiomycetidae</taxon>
        <taxon>Eurotiales</taxon>
        <taxon>Aspergillaceae</taxon>
        <taxon>Aspergillus</taxon>
        <taxon>Aspergillus subgen. Circumdati</taxon>
    </lineage>
</organism>
<keyword evidence="5" id="KW-0624">Polysaccharide degradation</keyword>
<keyword evidence="3 5" id="KW-0378">Hydrolase</keyword>
<dbReference type="EMBL" id="MSFM01000002">
    <property type="protein sequence ID" value="PKY07534.1"/>
    <property type="molecule type" value="Genomic_DNA"/>
</dbReference>
<keyword evidence="8" id="KW-1185">Reference proteome</keyword>
<dbReference type="InterPro" id="IPR002594">
    <property type="entry name" value="GH12"/>
</dbReference>
<protein>
    <submittedName>
        <fullName evidence="7">Endoglucanase I</fullName>
    </submittedName>
</protein>
<dbReference type="InterPro" id="IPR013319">
    <property type="entry name" value="GH11/12"/>
</dbReference>
<dbReference type="InterPro" id="IPR013320">
    <property type="entry name" value="ConA-like_dom_sf"/>
</dbReference>
<dbReference type="VEuPathDB" id="FungiDB:P168DRAFT_309215"/>
<dbReference type="SUPFAM" id="SSF49899">
    <property type="entry name" value="Concanavalin A-like lectins/glucanases"/>
    <property type="match status" value="1"/>
</dbReference>
<dbReference type="Gene3D" id="2.60.120.180">
    <property type="match status" value="1"/>
</dbReference>
<dbReference type="AlphaFoldDB" id="A0A2I1DCE1"/>
<comment type="caution">
    <text evidence="7">The sequence shown here is derived from an EMBL/GenBank/DDBJ whole genome shotgun (WGS) entry which is preliminary data.</text>
</comment>
<evidence type="ECO:0000256" key="6">
    <source>
        <dbReference type="SAM" id="SignalP"/>
    </source>
</evidence>
<name>A0A2I1DCE1_ASPC2</name>
<dbReference type="OrthoDB" id="89349at2759"/>
<dbReference type="PANTHER" id="PTHR34002:SF10">
    <property type="entry name" value="PUTATIVE-RELATED"/>
    <property type="match status" value="1"/>
</dbReference>
<dbReference type="GeneID" id="36546805"/>
<sequence length="238" mass="25723">MKTTQILSVAAAMAGPIAAQEICEQYGTITQGPYIINNNMWGMDSGTGSQCTTLDGGSDAGVAWHTTWTWSGGENSVKTYPNSGLVLEPKLVSDITSIPSTAEWSYDNTDIRADVAYDLFTAADINHVTYSGDYELMIWLGQYGEVGPIGSVIDSAEVGGQTWDIYNGPNGDMNVYSFVAAEPVTSFDTDIKEFFTYLTEKQSYPADQQYLLTVQFGTEPFTGGEATLTVKNWSASVA</sequence>
<accession>A0A2I1DCE1</accession>
<comment type="similarity">
    <text evidence="1 5">Belongs to the glycosyl hydrolase 12 (cellulase H) family.</text>
</comment>
<reference evidence="7" key="1">
    <citation type="submission" date="2016-12" db="EMBL/GenBank/DDBJ databases">
        <title>The genomes of Aspergillus section Nigri reveals drivers in fungal speciation.</title>
        <authorList>
            <consortium name="DOE Joint Genome Institute"/>
            <person name="Vesth T.C."/>
            <person name="Nybo J."/>
            <person name="Theobald S."/>
            <person name="Brandl J."/>
            <person name="Frisvad J.C."/>
            <person name="Nielsen K.F."/>
            <person name="Lyhne E.K."/>
            <person name="Kogle M.E."/>
            <person name="Kuo A."/>
            <person name="Riley R."/>
            <person name="Clum A."/>
            <person name="Nolan M."/>
            <person name="Lipzen A."/>
            <person name="Salamov A."/>
            <person name="Henrissat B."/>
            <person name="Wiebenga A."/>
            <person name="De vries R.P."/>
            <person name="Grigoriev I.V."/>
            <person name="Mortensen U.H."/>
            <person name="Andersen M.R."/>
            <person name="Baker S.E."/>
        </authorList>
    </citation>
    <scope>NUCLEOTIDE SEQUENCE</scope>
    <source>
        <strain evidence="7">IBT 28561</strain>
    </source>
</reference>
<evidence type="ECO:0000313" key="8">
    <source>
        <dbReference type="Proteomes" id="UP000234254"/>
    </source>
</evidence>
<feature type="chain" id="PRO_5014162673" evidence="6">
    <location>
        <begin position="20"/>
        <end position="238"/>
    </location>
</feature>
<evidence type="ECO:0000256" key="4">
    <source>
        <dbReference type="ARBA" id="ARBA00023295"/>
    </source>
</evidence>
<evidence type="ECO:0000313" key="7">
    <source>
        <dbReference type="EMBL" id="PKY07534.1"/>
    </source>
</evidence>
<keyword evidence="5" id="KW-0119">Carbohydrate metabolism</keyword>
<evidence type="ECO:0000256" key="2">
    <source>
        <dbReference type="ARBA" id="ARBA00022729"/>
    </source>
</evidence>
<dbReference type="RefSeq" id="XP_024696128.1">
    <property type="nucleotide sequence ID" value="XM_024839281.1"/>
</dbReference>
<keyword evidence="2 6" id="KW-0732">Signal</keyword>
<keyword evidence="4 5" id="KW-0326">Glycosidase</keyword>
<dbReference type="Pfam" id="PF01670">
    <property type="entry name" value="Glyco_hydro_12"/>
    <property type="match status" value="1"/>
</dbReference>
<dbReference type="GO" id="GO:0008810">
    <property type="term" value="F:cellulase activity"/>
    <property type="evidence" value="ECO:0007669"/>
    <property type="project" value="InterPro"/>
</dbReference>
<feature type="signal peptide" evidence="6">
    <location>
        <begin position="1"/>
        <end position="19"/>
    </location>
</feature>